<name>A0A4R5BFE6_9ACTN</name>
<proteinExistence type="predicted"/>
<dbReference type="OrthoDB" id="3534235at2"/>
<gene>
    <name evidence="2" type="ORF">E1293_14295</name>
</gene>
<keyword evidence="3" id="KW-1185">Reference proteome</keyword>
<dbReference type="AlphaFoldDB" id="A0A4R5BFE6"/>
<evidence type="ECO:0000256" key="1">
    <source>
        <dbReference type="SAM" id="MobiDB-lite"/>
    </source>
</evidence>
<evidence type="ECO:0000313" key="2">
    <source>
        <dbReference type="EMBL" id="TDD83586.1"/>
    </source>
</evidence>
<accession>A0A4R5BFE6</accession>
<feature type="region of interest" description="Disordered" evidence="1">
    <location>
        <begin position="129"/>
        <end position="165"/>
    </location>
</feature>
<organism evidence="2 3">
    <name type="scientific">Actinomadura darangshiensis</name>
    <dbReference type="NCBI Taxonomy" id="705336"/>
    <lineage>
        <taxon>Bacteria</taxon>
        <taxon>Bacillati</taxon>
        <taxon>Actinomycetota</taxon>
        <taxon>Actinomycetes</taxon>
        <taxon>Streptosporangiales</taxon>
        <taxon>Thermomonosporaceae</taxon>
        <taxon>Actinomadura</taxon>
    </lineage>
</organism>
<dbReference type="RefSeq" id="WP_132197861.1">
    <property type="nucleotide sequence ID" value="NZ_SMKY01000052.1"/>
</dbReference>
<comment type="caution">
    <text evidence="2">The sequence shown here is derived from an EMBL/GenBank/DDBJ whole genome shotgun (WGS) entry which is preliminary data.</text>
</comment>
<reference evidence="2 3" key="1">
    <citation type="submission" date="2019-03" db="EMBL/GenBank/DDBJ databases">
        <title>Draft genome sequences of novel Actinobacteria.</title>
        <authorList>
            <person name="Sahin N."/>
            <person name="Ay H."/>
            <person name="Saygin H."/>
        </authorList>
    </citation>
    <scope>NUCLEOTIDE SEQUENCE [LARGE SCALE GENOMIC DNA]</scope>
    <source>
        <strain evidence="2 3">DSM 45941</strain>
    </source>
</reference>
<sequence length="165" mass="18334">MMAKKVKKFEDMTEGERAEWFYENRAELAENSTPATLERVVSVRISTEDLNSIVDAAKKEGLTPSTFIRMAAIEAATRSAPGPASVMSAEDTQELQADVRRVMEGMAQISTLLERQGIGIITESMMQSMPKLLLSNPHKAERKPKKPSSHTRKRGSRKKPASDRS</sequence>
<dbReference type="EMBL" id="SMKY01000052">
    <property type="protein sequence ID" value="TDD83586.1"/>
    <property type="molecule type" value="Genomic_DNA"/>
</dbReference>
<protein>
    <submittedName>
        <fullName evidence="2">Uncharacterized protein</fullName>
    </submittedName>
</protein>
<feature type="compositionally biased region" description="Basic residues" evidence="1">
    <location>
        <begin position="140"/>
        <end position="159"/>
    </location>
</feature>
<evidence type="ECO:0000313" key="3">
    <source>
        <dbReference type="Proteomes" id="UP000295578"/>
    </source>
</evidence>
<dbReference type="Proteomes" id="UP000295578">
    <property type="component" value="Unassembled WGS sequence"/>
</dbReference>